<dbReference type="EMBL" id="ML996446">
    <property type="protein sequence ID" value="KAF2726536.1"/>
    <property type="molecule type" value="Genomic_DNA"/>
</dbReference>
<dbReference type="AlphaFoldDB" id="A0A9P4QKH9"/>
<accession>A0A9P4QKH9</accession>
<evidence type="ECO:0000313" key="3">
    <source>
        <dbReference type="Proteomes" id="UP000799444"/>
    </source>
</evidence>
<feature type="region of interest" description="Disordered" evidence="1">
    <location>
        <begin position="33"/>
        <end position="55"/>
    </location>
</feature>
<organism evidence="2 3">
    <name type="scientific">Polyplosphaeria fusca</name>
    <dbReference type="NCBI Taxonomy" id="682080"/>
    <lineage>
        <taxon>Eukaryota</taxon>
        <taxon>Fungi</taxon>
        <taxon>Dikarya</taxon>
        <taxon>Ascomycota</taxon>
        <taxon>Pezizomycotina</taxon>
        <taxon>Dothideomycetes</taxon>
        <taxon>Pleosporomycetidae</taxon>
        <taxon>Pleosporales</taxon>
        <taxon>Tetraplosphaeriaceae</taxon>
        <taxon>Polyplosphaeria</taxon>
    </lineage>
</organism>
<comment type="caution">
    <text evidence="2">The sequence shown here is derived from an EMBL/GenBank/DDBJ whole genome shotgun (WGS) entry which is preliminary data.</text>
</comment>
<keyword evidence="3" id="KW-1185">Reference proteome</keyword>
<sequence>RTASSQSSSQSSSSQTEVAHYAGSRCLALSRSSLSETPCPSPRESPSPHDFPSNDRLNSGASFTVEWDNVWLGTKKLLPARLGYRVKHKSQLRAGNRTIWLCKRCHLQGLRRAAKAVNSYNHIVNHLRKEHKVDAAGELLPDGPRLPESPFEAAARGSEVAGSMRVVSH</sequence>
<name>A0A9P4QKH9_9PLEO</name>
<feature type="non-terminal residue" evidence="2">
    <location>
        <position position="1"/>
    </location>
</feature>
<evidence type="ECO:0000256" key="1">
    <source>
        <dbReference type="SAM" id="MobiDB-lite"/>
    </source>
</evidence>
<dbReference type="OrthoDB" id="3787432at2759"/>
<protein>
    <submittedName>
        <fullName evidence="2">Uncharacterized protein</fullName>
    </submittedName>
</protein>
<evidence type="ECO:0000313" key="2">
    <source>
        <dbReference type="EMBL" id="KAF2726536.1"/>
    </source>
</evidence>
<proteinExistence type="predicted"/>
<dbReference type="Proteomes" id="UP000799444">
    <property type="component" value="Unassembled WGS sequence"/>
</dbReference>
<gene>
    <name evidence="2" type="ORF">EJ04DRAFT_409477</name>
</gene>
<feature type="non-terminal residue" evidence="2">
    <location>
        <position position="169"/>
    </location>
</feature>
<reference evidence="2" key="1">
    <citation type="journal article" date="2020" name="Stud. Mycol.">
        <title>101 Dothideomycetes genomes: a test case for predicting lifestyles and emergence of pathogens.</title>
        <authorList>
            <person name="Haridas S."/>
            <person name="Albert R."/>
            <person name="Binder M."/>
            <person name="Bloem J."/>
            <person name="Labutti K."/>
            <person name="Salamov A."/>
            <person name="Andreopoulos B."/>
            <person name="Baker S."/>
            <person name="Barry K."/>
            <person name="Bills G."/>
            <person name="Bluhm B."/>
            <person name="Cannon C."/>
            <person name="Castanera R."/>
            <person name="Culley D."/>
            <person name="Daum C."/>
            <person name="Ezra D."/>
            <person name="Gonzalez J."/>
            <person name="Henrissat B."/>
            <person name="Kuo A."/>
            <person name="Liang C."/>
            <person name="Lipzen A."/>
            <person name="Lutzoni F."/>
            <person name="Magnuson J."/>
            <person name="Mondo S."/>
            <person name="Nolan M."/>
            <person name="Ohm R."/>
            <person name="Pangilinan J."/>
            <person name="Park H.-J."/>
            <person name="Ramirez L."/>
            <person name="Alfaro M."/>
            <person name="Sun H."/>
            <person name="Tritt A."/>
            <person name="Yoshinaga Y."/>
            <person name="Zwiers L.-H."/>
            <person name="Turgeon B."/>
            <person name="Goodwin S."/>
            <person name="Spatafora J."/>
            <person name="Crous P."/>
            <person name="Grigoriev I."/>
        </authorList>
    </citation>
    <scope>NUCLEOTIDE SEQUENCE</scope>
    <source>
        <strain evidence="2">CBS 125425</strain>
    </source>
</reference>